<feature type="domain" description="AAA+ ATPase" evidence="4">
    <location>
        <begin position="284"/>
        <end position="435"/>
    </location>
</feature>
<dbReference type="NCBIfam" id="NF003745">
    <property type="entry name" value="PRK05342.1"/>
    <property type="match status" value="1"/>
</dbReference>
<feature type="region of interest" description="Disordered" evidence="3">
    <location>
        <begin position="121"/>
        <end position="191"/>
    </location>
</feature>
<organism evidence="6 7">
    <name type="scientific">Chloropicon primus</name>
    <dbReference type="NCBI Taxonomy" id="1764295"/>
    <lineage>
        <taxon>Eukaryota</taxon>
        <taxon>Viridiplantae</taxon>
        <taxon>Chlorophyta</taxon>
        <taxon>Chloropicophyceae</taxon>
        <taxon>Chloropicales</taxon>
        <taxon>Chloropicaceae</taxon>
        <taxon>Chloropicon</taxon>
    </lineage>
</organism>
<keyword evidence="1" id="KW-0547">Nucleotide-binding</keyword>
<evidence type="ECO:0000256" key="1">
    <source>
        <dbReference type="ARBA" id="ARBA00022741"/>
    </source>
</evidence>
<dbReference type="InterPro" id="IPR003593">
    <property type="entry name" value="AAA+_ATPase"/>
</dbReference>
<gene>
    <name evidence="6" type="ORF">A3770_15p73590</name>
</gene>
<evidence type="ECO:0000259" key="5">
    <source>
        <dbReference type="SMART" id="SM01086"/>
    </source>
</evidence>
<dbReference type="SUPFAM" id="SSF52540">
    <property type="entry name" value="P-loop containing nucleoside triphosphate hydrolases"/>
    <property type="match status" value="1"/>
</dbReference>
<dbReference type="STRING" id="1764295.A0A5B8MWZ2"/>
<dbReference type="GO" id="GO:0016887">
    <property type="term" value="F:ATP hydrolysis activity"/>
    <property type="evidence" value="ECO:0007669"/>
    <property type="project" value="InterPro"/>
</dbReference>
<protein>
    <submittedName>
        <fullName evidence="6">Subunit CLPX1 of CLP protease regulatory</fullName>
    </submittedName>
</protein>
<accession>A0A5B8MWZ2</accession>
<dbReference type="Pfam" id="PF07724">
    <property type="entry name" value="AAA_2"/>
    <property type="match status" value="1"/>
</dbReference>
<dbReference type="OrthoDB" id="1721884at2759"/>
<name>A0A5B8MWZ2_9CHLO</name>
<dbReference type="InterPro" id="IPR019489">
    <property type="entry name" value="Clp_ATPase_C"/>
</dbReference>
<keyword evidence="6" id="KW-0645">Protease</keyword>
<dbReference type="InterPro" id="IPR004487">
    <property type="entry name" value="Clp_protease_ATP-bd_su_ClpX"/>
</dbReference>
<dbReference type="NCBIfam" id="TIGR00382">
    <property type="entry name" value="clpX"/>
    <property type="match status" value="1"/>
</dbReference>
<dbReference type="InterPro" id="IPR027417">
    <property type="entry name" value="P-loop_NTPase"/>
</dbReference>
<dbReference type="FunFam" id="1.10.8.60:FF:000002">
    <property type="entry name" value="ATP-dependent Clp protease ATP-binding subunit ClpX"/>
    <property type="match status" value="1"/>
</dbReference>
<dbReference type="InterPro" id="IPR050052">
    <property type="entry name" value="ATP-dep_Clp_protease_ClpX"/>
</dbReference>
<dbReference type="PANTHER" id="PTHR48102">
    <property type="entry name" value="ATP-DEPENDENT CLP PROTEASE ATP-BINDING SUBUNIT CLPX-LIKE, MITOCHONDRIAL-RELATED"/>
    <property type="match status" value="1"/>
</dbReference>
<dbReference type="GO" id="GO:0140662">
    <property type="term" value="F:ATP-dependent protein folding chaperone"/>
    <property type="evidence" value="ECO:0007669"/>
    <property type="project" value="InterPro"/>
</dbReference>
<reference evidence="6 7" key="1">
    <citation type="submission" date="2018-07" db="EMBL/GenBank/DDBJ databases">
        <title>The complete nuclear genome of the prasinophyte Chloropicon primus (CCMP1205).</title>
        <authorList>
            <person name="Pombert J.-F."/>
            <person name="Otis C."/>
            <person name="Turmel M."/>
            <person name="Lemieux C."/>
        </authorList>
    </citation>
    <scope>NUCLEOTIDE SEQUENCE [LARGE SCALE GENOMIC DNA]</scope>
    <source>
        <strain evidence="6 7">CCMP1205</strain>
    </source>
</reference>
<dbReference type="GO" id="GO:0005759">
    <property type="term" value="C:mitochondrial matrix"/>
    <property type="evidence" value="ECO:0007669"/>
    <property type="project" value="TreeGrafter"/>
</dbReference>
<evidence type="ECO:0000313" key="6">
    <source>
        <dbReference type="EMBL" id="QDZ24841.1"/>
    </source>
</evidence>
<evidence type="ECO:0000256" key="2">
    <source>
        <dbReference type="ARBA" id="ARBA00022840"/>
    </source>
</evidence>
<sequence length="617" mass="65945">MMLGMMGTAATAAASCGRLGGVGLRLNMVRVFGTSAAGQALGGLDLGEPREKQQPDLRHGGSRTGASSHFKQGNGVGSDKDFPTPSEMLGILNEHVIGQEEAKKVLSVAVYNHYKRIRLEDRRKQASARQDNGGGEAGQLGLMSARNGHGSDGGSQLTPTNRGGAFQDLPYTRGPPSASSPTRGGEGEYTRSGIYGNGAAAYRNGANSTNAASGMAPMGHSAYVPQKDVGVGDSFADEEAPDRSLPPPSGEDGPESAEKLCNQEETRVKGWLRPGFNDKEVQPEKSNILMLGPTGSGKTLLAQSLAKMVNVPLVLSDATALTQAGYVGEDVENILSKLLQAAGHNLHLAERGIVYIDEIDKVAKRTRNSSSRDVSGEGVQQALLKMLEGTIVNVPEKGNKKHPRVEYIQMDTKNILFICGGAFVGLEQVINERVSKTSIGFGAAVKQEDCEDAVDLAAKVTQKVEHMDMINYGLIPEFVGRFPVLASLEALTEEQLVYVIKSPKNAILKQYASLFGMNGCALYVADEALDKVAKEAYERKTGARGLRSIMEQLFWDAMYEVPKYSRCGSGEDVAVFLSEDSLIKQRGRYVGAHVVVGKEEIEDFLDKGSAGGAEMEI</sequence>
<dbReference type="Gene3D" id="3.40.50.300">
    <property type="entry name" value="P-loop containing nucleotide triphosphate hydrolases"/>
    <property type="match status" value="1"/>
</dbReference>
<evidence type="ECO:0000256" key="3">
    <source>
        <dbReference type="SAM" id="MobiDB-lite"/>
    </source>
</evidence>
<keyword evidence="7" id="KW-1185">Reference proteome</keyword>
<dbReference type="Proteomes" id="UP000316726">
    <property type="component" value="Chromosome 15"/>
</dbReference>
<keyword evidence="2" id="KW-0067">ATP-binding</keyword>
<dbReference type="GO" id="GO:0005524">
    <property type="term" value="F:ATP binding"/>
    <property type="evidence" value="ECO:0007669"/>
    <property type="project" value="UniProtKB-KW"/>
</dbReference>
<evidence type="ECO:0000259" key="4">
    <source>
        <dbReference type="SMART" id="SM00382"/>
    </source>
</evidence>
<dbReference type="GO" id="GO:0008233">
    <property type="term" value="F:peptidase activity"/>
    <property type="evidence" value="ECO:0007669"/>
    <property type="project" value="UniProtKB-KW"/>
</dbReference>
<evidence type="ECO:0000313" key="7">
    <source>
        <dbReference type="Proteomes" id="UP000316726"/>
    </source>
</evidence>
<proteinExistence type="predicted"/>
<dbReference type="EMBL" id="CP031048">
    <property type="protein sequence ID" value="QDZ24841.1"/>
    <property type="molecule type" value="Genomic_DNA"/>
</dbReference>
<keyword evidence="6" id="KW-0378">Hydrolase</keyword>
<feature type="region of interest" description="Disordered" evidence="3">
    <location>
        <begin position="224"/>
        <end position="258"/>
    </location>
</feature>
<feature type="domain" description="Clp ATPase C-terminal" evidence="5">
    <location>
        <begin position="491"/>
        <end position="584"/>
    </location>
</feature>
<feature type="region of interest" description="Disordered" evidence="3">
    <location>
        <begin position="42"/>
        <end position="79"/>
    </location>
</feature>
<dbReference type="Gene3D" id="1.10.8.60">
    <property type="match status" value="1"/>
</dbReference>
<dbReference type="GO" id="GO:0051082">
    <property type="term" value="F:unfolded protein binding"/>
    <property type="evidence" value="ECO:0007669"/>
    <property type="project" value="InterPro"/>
</dbReference>
<dbReference type="AlphaFoldDB" id="A0A5B8MWZ2"/>
<dbReference type="GO" id="GO:0051603">
    <property type="term" value="P:proteolysis involved in protein catabolic process"/>
    <property type="evidence" value="ECO:0007669"/>
    <property type="project" value="TreeGrafter"/>
</dbReference>
<dbReference type="SMART" id="SM01086">
    <property type="entry name" value="ClpB_D2-small"/>
    <property type="match status" value="1"/>
</dbReference>
<dbReference type="Pfam" id="PF10431">
    <property type="entry name" value="ClpB_D2-small"/>
    <property type="match status" value="1"/>
</dbReference>
<dbReference type="InterPro" id="IPR003959">
    <property type="entry name" value="ATPase_AAA_core"/>
</dbReference>
<dbReference type="SMART" id="SM00382">
    <property type="entry name" value="AAA"/>
    <property type="match status" value="1"/>
</dbReference>
<feature type="compositionally biased region" description="Basic and acidic residues" evidence="3">
    <location>
        <begin position="47"/>
        <end position="59"/>
    </location>
</feature>
<dbReference type="PANTHER" id="PTHR48102:SF7">
    <property type="entry name" value="ATP-DEPENDENT CLP PROTEASE ATP-BINDING SUBUNIT CLPX-LIKE, MITOCHONDRIAL"/>
    <property type="match status" value="1"/>
</dbReference>